<accession>A0A212A8G0</accession>
<protein>
    <recommendedName>
        <fullName evidence="1">Transketolase C-terminal domain-containing protein</fullName>
    </recommendedName>
</protein>
<dbReference type="Gene3D" id="3.40.50.920">
    <property type="match status" value="1"/>
</dbReference>
<dbReference type="InterPro" id="IPR009014">
    <property type="entry name" value="Transketo_C/PFOR_II"/>
</dbReference>
<dbReference type="InterPro" id="IPR033248">
    <property type="entry name" value="Transketolase_C"/>
</dbReference>
<dbReference type="AlphaFoldDB" id="A0A212A8G0"/>
<gene>
    <name evidence="2" type="ORF">CDV49_15865</name>
</gene>
<name>A0A212A8G0_9RHOB</name>
<dbReference type="Proteomes" id="UP000196878">
    <property type="component" value="Unassembled WGS sequence"/>
</dbReference>
<dbReference type="Pfam" id="PF02780">
    <property type="entry name" value="Transketolase_C"/>
    <property type="match status" value="1"/>
</dbReference>
<dbReference type="EMBL" id="NIPW01000032">
    <property type="protein sequence ID" value="OWJ75984.1"/>
    <property type="molecule type" value="Genomic_DNA"/>
</dbReference>
<comment type="caution">
    <text evidence="2">The sequence shown here is derived from an EMBL/GenBank/DDBJ whole genome shotgun (WGS) entry which is preliminary data.</text>
</comment>
<dbReference type="SUPFAM" id="SSF52922">
    <property type="entry name" value="TK C-terminal domain-like"/>
    <property type="match status" value="1"/>
</dbReference>
<evidence type="ECO:0000313" key="3">
    <source>
        <dbReference type="Proteomes" id="UP000196878"/>
    </source>
</evidence>
<reference evidence="2 3" key="1">
    <citation type="submission" date="2016-12" db="EMBL/GenBank/DDBJ databases">
        <title>Comparison of Traditional DNA-DNA Hybridization with In Silico Genomic Analysis.</title>
        <authorList>
            <person name="Nicholson A.C."/>
            <person name="Humrighouse B.W."/>
            <person name="Graziano J."/>
            <person name="Lasker B."/>
            <person name="Whitney A.M."/>
            <person name="Mcquiston J.R."/>
        </authorList>
    </citation>
    <scope>NUCLEOTIDE SEQUENCE [LARGE SCALE GENOMIC DNA]</scope>
    <source>
        <strain evidence="2 3">H2240</strain>
    </source>
</reference>
<sequence>MLHVPTIKPFDTEGVAEFAAGVDRLVTAQNHVLHGGLTTLVTDTLYRASVVRPLRSVGIPDRFIECGSLPYLQTRYGLTAESVAETTRHWLGDAA</sequence>
<feature type="domain" description="Transketolase C-terminal" evidence="1">
    <location>
        <begin position="3"/>
        <end position="83"/>
    </location>
</feature>
<evidence type="ECO:0000313" key="2">
    <source>
        <dbReference type="EMBL" id="OWJ75984.1"/>
    </source>
</evidence>
<organism evidence="2 3">
    <name type="scientific">Haematobacter genomosp. 1</name>
    <dbReference type="NCBI Taxonomy" id="366618"/>
    <lineage>
        <taxon>Bacteria</taxon>
        <taxon>Pseudomonadati</taxon>
        <taxon>Pseudomonadota</taxon>
        <taxon>Alphaproteobacteria</taxon>
        <taxon>Rhodobacterales</taxon>
        <taxon>Paracoccaceae</taxon>
        <taxon>Haematobacter</taxon>
    </lineage>
</organism>
<proteinExistence type="predicted"/>
<keyword evidence="3" id="KW-1185">Reference proteome</keyword>
<evidence type="ECO:0000259" key="1">
    <source>
        <dbReference type="Pfam" id="PF02780"/>
    </source>
</evidence>